<name>A0A1J5QRR5_9ZZZZ</name>
<organism evidence="2">
    <name type="scientific">mine drainage metagenome</name>
    <dbReference type="NCBI Taxonomy" id="410659"/>
    <lineage>
        <taxon>unclassified sequences</taxon>
        <taxon>metagenomes</taxon>
        <taxon>ecological metagenomes</taxon>
    </lineage>
</organism>
<proteinExistence type="predicted"/>
<evidence type="ECO:0000256" key="1">
    <source>
        <dbReference type="SAM" id="MobiDB-lite"/>
    </source>
</evidence>
<accession>A0A1J5QRR5</accession>
<gene>
    <name evidence="2" type="ORF">GALL_356420</name>
</gene>
<dbReference type="EMBL" id="MLJW01000790">
    <property type="protein sequence ID" value="OIQ82572.1"/>
    <property type="molecule type" value="Genomic_DNA"/>
</dbReference>
<evidence type="ECO:0000313" key="2">
    <source>
        <dbReference type="EMBL" id="OIQ82572.1"/>
    </source>
</evidence>
<sequence length="53" mass="5594">MGTKKETIKPPTKKETTNASQALRKGQSAGGRVMADKSVAVRQGVAKPAAKKR</sequence>
<reference evidence="2" key="1">
    <citation type="submission" date="2016-10" db="EMBL/GenBank/DDBJ databases">
        <title>Sequence of Gallionella enrichment culture.</title>
        <authorList>
            <person name="Poehlein A."/>
            <person name="Muehling M."/>
            <person name="Daniel R."/>
        </authorList>
    </citation>
    <scope>NUCLEOTIDE SEQUENCE</scope>
</reference>
<feature type="region of interest" description="Disordered" evidence="1">
    <location>
        <begin position="1"/>
        <end position="53"/>
    </location>
</feature>
<comment type="caution">
    <text evidence="2">The sequence shown here is derived from an EMBL/GenBank/DDBJ whole genome shotgun (WGS) entry which is preliminary data.</text>
</comment>
<dbReference type="AlphaFoldDB" id="A0A1J5QRR5"/>
<feature type="compositionally biased region" description="Basic and acidic residues" evidence="1">
    <location>
        <begin position="1"/>
        <end position="16"/>
    </location>
</feature>
<protein>
    <submittedName>
        <fullName evidence="2">Uncharacterized protein</fullName>
    </submittedName>
</protein>